<feature type="compositionally biased region" description="Basic residues" evidence="2">
    <location>
        <begin position="546"/>
        <end position="557"/>
    </location>
</feature>
<dbReference type="Gene3D" id="1.25.10.10">
    <property type="entry name" value="Leucine-rich Repeat Variant"/>
    <property type="match status" value="1"/>
</dbReference>
<feature type="region of interest" description="Disordered" evidence="2">
    <location>
        <begin position="537"/>
        <end position="557"/>
    </location>
</feature>
<dbReference type="GO" id="GO:0000139">
    <property type="term" value="C:Golgi membrane"/>
    <property type="evidence" value="ECO:0007669"/>
    <property type="project" value="TreeGrafter"/>
</dbReference>
<dbReference type="InterPro" id="IPR009071">
    <property type="entry name" value="HMG_box_dom"/>
</dbReference>
<dbReference type="PANTHER" id="PTHR10261">
    <property type="entry name" value="COATOMER SUBUNIT GAMMA"/>
    <property type="match status" value="1"/>
</dbReference>
<keyword evidence="1" id="KW-0238">DNA-binding</keyword>
<dbReference type="Pfam" id="PF01602">
    <property type="entry name" value="Adaptin_N"/>
    <property type="match status" value="1"/>
</dbReference>
<dbReference type="SUPFAM" id="SSF47095">
    <property type="entry name" value="HMG-box"/>
    <property type="match status" value="1"/>
</dbReference>
<feature type="compositionally biased region" description="Polar residues" evidence="2">
    <location>
        <begin position="425"/>
        <end position="438"/>
    </location>
</feature>
<name>A0A2A2KF28_9BILA</name>
<evidence type="ECO:0000313" key="5">
    <source>
        <dbReference type="Proteomes" id="UP000218231"/>
    </source>
</evidence>
<evidence type="ECO:0000259" key="3">
    <source>
        <dbReference type="PROSITE" id="PS50118"/>
    </source>
</evidence>
<dbReference type="PROSITE" id="PS50118">
    <property type="entry name" value="HMG_BOX_2"/>
    <property type="match status" value="1"/>
</dbReference>
<keyword evidence="5" id="KW-1185">Reference proteome</keyword>
<gene>
    <name evidence="4" type="ORF">WR25_02636</name>
</gene>
<evidence type="ECO:0000313" key="4">
    <source>
        <dbReference type="EMBL" id="PAV72449.1"/>
    </source>
</evidence>
<dbReference type="GO" id="GO:0005793">
    <property type="term" value="C:endoplasmic reticulum-Golgi intermediate compartment"/>
    <property type="evidence" value="ECO:0007669"/>
    <property type="project" value="TreeGrafter"/>
</dbReference>
<feature type="DNA-binding region" description="HMG box" evidence="1">
    <location>
        <begin position="463"/>
        <end position="529"/>
    </location>
</feature>
<dbReference type="GO" id="GO:0003677">
    <property type="term" value="F:DNA binding"/>
    <property type="evidence" value="ECO:0007669"/>
    <property type="project" value="UniProtKB-UniRule"/>
</dbReference>
<dbReference type="InterPro" id="IPR002553">
    <property type="entry name" value="Clathrin/coatomer_adapt-like_N"/>
</dbReference>
<dbReference type="AlphaFoldDB" id="A0A2A2KF28"/>
<proteinExistence type="predicted"/>
<dbReference type="InterPro" id="IPR017106">
    <property type="entry name" value="Coatomer_gsu"/>
</dbReference>
<dbReference type="SUPFAM" id="SSF48371">
    <property type="entry name" value="ARM repeat"/>
    <property type="match status" value="1"/>
</dbReference>
<dbReference type="GO" id="GO:0006886">
    <property type="term" value="P:intracellular protein transport"/>
    <property type="evidence" value="ECO:0007669"/>
    <property type="project" value="InterPro"/>
</dbReference>
<dbReference type="CDD" id="cd21994">
    <property type="entry name" value="HMG-box_SSRP1-like"/>
    <property type="match status" value="1"/>
</dbReference>
<dbReference type="STRING" id="2018661.A0A2A2KF28"/>
<dbReference type="GO" id="GO:0005783">
    <property type="term" value="C:endoplasmic reticulum"/>
    <property type="evidence" value="ECO:0007669"/>
    <property type="project" value="TreeGrafter"/>
</dbReference>
<dbReference type="GO" id="GO:0030126">
    <property type="term" value="C:COPI vesicle coat"/>
    <property type="evidence" value="ECO:0007669"/>
    <property type="project" value="TreeGrafter"/>
</dbReference>
<dbReference type="GO" id="GO:0009306">
    <property type="term" value="P:protein secretion"/>
    <property type="evidence" value="ECO:0007669"/>
    <property type="project" value="TreeGrafter"/>
</dbReference>
<organism evidence="4 5">
    <name type="scientific">Diploscapter pachys</name>
    <dbReference type="NCBI Taxonomy" id="2018661"/>
    <lineage>
        <taxon>Eukaryota</taxon>
        <taxon>Metazoa</taxon>
        <taxon>Ecdysozoa</taxon>
        <taxon>Nematoda</taxon>
        <taxon>Chromadorea</taxon>
        <taxon>Rhabditida</taxon>
        <taxon>Rhabditina</taxon>
        <taxon>Rhabditomorpha</taxon>
        <taxon>Rhabditoidea</taxon>
        <taxon>Rhabditidae</taxon>
        <taxon>Diploscapter</taxon>
    </lineage>
</organism>
<dbReference type="InterPro" id="IPR011989">
    <property type="entry name" value="ARM-like"/>
</dbReference>
<sequence>MEATGIFMTMSNLWQSDDPVLRRLVYLVIKEMSSFISNISIVTNSLIKSMMEQSDFCSASAIQAVCSIVDASTLKSIEQHMKNAIKDENPVVASVALVSTLHLFRTIPAQDEIREWVPDIRHALFHSTSHLVQFHALALLAKIDSFDSSTFSKISQKIKDNRKKSPIAMCLLIRLAAELIRQNQGCDNTALYDFLKSCLSSMSSEQVVLETASALFDLTDLASTSRYDLSAAISYLQIFLSSPNSIHRFAALKILLKALTCSLQILLSFVFQAAEKDPTLVAECNADLEILVSDSNRTIVAMALKILLKTNSERMVDRLIDLIQGSQHRSARLFGQDIGSNEDGKGEVPNRTIEIVGPTKLNNDKIEMVSVKTEIRETEELDLNDIGNGMADENLDGEMEDKIRQISELINGNFGAESGEICESETSGSVKSYRGTRSNNKKGQNVKRVQKKVKKLARDPNAPKRPLSAFMYWLIENRHLLKEKGDEVKDISRKASEAWKVLPNHIKEQYNQKVEQEKERYYAEMKDYKDSGRKAKFEMTQMATPRIKKAKPTKKKI</sequence>
<reference evidence="4 5" key="1">
    <citation type="journal article" date="2017" name="Curr. Biol.">
        <title>Genome architecture and evolution of a unichromosomal asexual nematode.</title>
        <authorList>
            <person name="Fradin H."/>
            <person name="Zegar C."/>
            <person name="Gutwein M."/>
            <person name="Lucas J."/>
            <person name="Kovtun M."/>
            <person name="Corcoran D."/>
            <person name="Baugh L.R."/>
            <person name="Kiontke K."/>
            <person name="Gunsalus K."/>
            <person name="Fitch D.H."/>
            <person name="Piano F."/>
        </authorList>
    </citation>
    <scope>NUCLEOTIDE SEQUENCE [LARGE SCALE GENOMIC DNA]</scope>
    <source>
        <strain evidence="4">PF1309</strain>
    </source>
</reference>
<dbReference type="GO" id="GO:0006891">
    <property type="term" value="P:intra-Golgi vesicle-mediated transport"/>
    <property type="evidence" value="ECO:0007669"/>
    <property type="project" value="TreeGrafter"/>
</dbReference>
<accession>A0A2A2KF28</accession>
<dbReference type="Gene3D" id="1.10.30.10">
    <property type="entry name" value="High mobility group box domain"/>
    <property type="match status" value="1"/>
</dbReference>
<dbReference type="GO" id="GO:0006888">
    <property type="term" value="P:endoplasmic reticulum to Golgi vesicle-mediated transport"/>
    <property type="evidence" value="ECO:0007669"/>
    <property type="project" value="TreeGrafter"/>
</dbReference>
<evidence type="ECO:0000256" key="2">
    <source>
        <dbReference type="SAM" id="MobiDB-lite"/>
    </source>
</evidence>
<dbReference type="PANTHER" id="PTHR10261:SF0">
    <property type="entry name" value="COATOMER SUBUNIT GAMMA-2"/>
    <property type="match status" value="1"/>
</dbReference>
<dbReference type="Pfam" id="PF00505">
    <property type="entry name" value="HMG_box"/>
    <property type="match status" value="1"/>
</dbReference>
<dbReference type="OrthoDB" id="1919336at2759"/>
<dbReference type="InterPro" id="IPR016024">
    <property type="entry name" value="ARM-type_fold"/>
</dbReference>
<keyword evidence="1" id="KW-0539">Nucleus</keyword>
<dbReference type="InterPro" id="IPR036910">
    <property type="entry name" value="HMG_box_dom_sf"/>
</dbReference>
<comment type="caution">
    <text evidence="4">The sequence shown here is derived from an EMBL/GenBank/DDBJ whole genome shotgun (WGS) entry which is preliminary data.</text>
</comment>
<dbReference type="Proteomes" id="UP000218231">
    <property type="component" value="Unassembled WGS sequence"/>
</dbReference>
<feature type="region of interest" description="Disordered" evidence="2">
    <location>
        <begin position="425"/>
        <end position="449"/>
    </location>
</feature>
<dbReference type="GO" id="GO:0005634">
    <property type="term" value="C:nucleus"/>
    <property type="evidence" value="ECO:0007669"/>
    <property type="project" value="UniProtKB-UniRule"/>
</dbReference>
<dbReference type="SMART" id="SM00398">
    <property type="entry name" value="HMG"/>
    <property type="match status" value="1"/>
</dbReference>
<feature type="domain" description="HMG box" evidence="3">
    <location>
        <begin position="463"/>
        <end position="529"/>
    </location>
</feature>
<protein>
    <recommendedName>
        <fullName evidence="3">HMG box domain-containing protein</fullName>
    </recommendedName>
</protein>
<evidence type="ECO:0000256" key="1">
    <source>
        <dbReference type="PROSITE-ProRule" id="PRU00267"/>
    </source>
</evidence>
<dbReference type="EMBL" id="LIAE01008785">
    <property type="protein sequence ID" value="PAV72449.1"/>
    <property type="molecule type" value="Genomic_DNA"/>
</dbReference>